<name>A0AAN5D5W6_9BILA</name>
<evidence type="ECO:0000256" key="1">
    <source>
        <dbReference type="SAM" id="MobiDB-lite"/>
    </source>
</evidence>
<sequence length="138" mass="16032">LEDRFVDLERIEDLTKQLAEMEKRLSLQQIQQRVMVERSEESEKMRDKDGPERSPVADEDDNDEDDADLTPTHPERQHLPGNFSLPETVTLRRKPNSKVESAVKTDYVTPNFRFGNLKSQLDDKVSTNVRRKGGKEKH</sequence>
<reference evidence="3" key="1">
    <citation type="submission" date="2022-10" db="EMBL/GenBank/DDBJ databases">
        <title>Genome assembly of Pristionchus species.</title>
        <authorList>
            <person name="Yoshida K."/>
            <person name="Sommer R.J."/>
        </authorList>
    </citation>
    <scope>NUCLEOTIDE SEQUENCE [LARGE SCALE GENOMIC DNA]</scope>
    <source>
        <strain evidence="3">RS5460</strain>
    </source>
</reference>
<feature type="compositionally biased region" description="Acidic residues" evidence="1">
    <location>
        <begin position="57"/>
        <end position="68"/>
    </location>
</feature>
<dbReference type="AlphaFoldDB" id="A0AAN5D5W6"/>
<dbReference type="Proteomes" id="UP001328107">
    <property type="component" value="Unassembled WGS sequence"/>
</dbReference>
<comment type="caution">
    <text evidence="2">The sequence shown here is derived from an EMBL/GenBank/DDBJ whole genome shotgun (WGS) entry which is preliminary data.</text>
</comment>
<feature type="compositionally biased region" description="Basic and acidic residues" evidence="1">
    <location>
        <begin position="35"/>
        <end position="56"/>
    </location>
</feature>
<protein>
    <submittedName>
        <fullName evidence="2">Uncharacterized protein</fullName>
    </submittedName>
</protein>
<accession>A0AAN5D5W6</accession>
<feature type="region of interest" description="Disordered" evidence="1">
    <location>
        <begin position="29"/>
        <end position="106"/>
    </location>
</feature>
<organism evidence="2 3">
    <name type="scientific">Pristionchus mayeri</name>
    <dbReference type="NCBI Taxonomy" id="1317129"/>
    <lineage>
        <taxon>Eukaryota</taxon>
        <taxon>Metazoa</taxon>
        <taxon>Ecdysozoa</taxon>
        <taxon>Nematoda</taxon>
        <taxon>Chromadorea</taxon>
        <taxon>Rhabditida</taxon>
        <taxon>Rhabditina</taxon>
        <taxon>Diplogasteromorpha</taxon>
        <taxon>Diplogasteroidea</taxon>
        <taxon>Neodiplogasteridae</taxon>
        <taxon>Pristionchus</taxon>
    </lineage>
</organism>
<dbReference type="EMBL" id="BTRK01000005">
    <property type="protein sequence ID" value="GMR56260.1"/>
    <property type="molecule type" value="Genomic_DNA"/>
</dbReference>
<proteinExistence type="predicted"/>
<evidence type="ECO:0000313" key="3">
    <source>
        <dbReference type="Proteomes" id="UP001328107"/>
    </source>
</evidence>
<gene>
    <name evidence="2" type="ORF">PMAYCL1PPCAC_26455</name>
</gene>
<evidence type="ECO:0000313" key="2">
    <source>
        <dbReference type="EMBL" id="GMR56260.1"/>
    </source>
</evidence>
<keyword evidence="3" id="KW-1185">Reference proteome</keyword>
<feature type="non-terminal residue" evidence="2">
    <location>
        <position position="1"/>
    </location>
</feature>